<evidence type="ECO:0008006" key="3">
    <source>
        <dbReference type="Google" id="ProtNLM"/>
    </source>
</evidence>
<dbReference type="InterPro" id="IPR034660">
    <property type="entry name" value="DinB/YfiT-like"/>
</dbReference>
<keyword evidence="2" id="KW-1185">Reference proteome</keyword>
<evidence type="ECO:0000313" key="1">
    <source>
        <dbReference type="EMBL" id="BDZ51239.1"/>
    </source>
</evidence>
<organism evidence="1 2">
    <name type="scientific">Frondihabitans sucicola</name>
    <dbReference type="NCBI Taxonomy" id="1268041"/>
    <lineage>
        <taxon>Bacteria</taxon>
        <taxon>Bacillati</taxon>
        <taxon>Actinomycetota</taxon>
        <taxon>Actinomycetes</taxon>
        <taxon>Micrococcales</taxon>
        <taxon>Microbacteriaceae</taxon>
        <taxon>Frondihabitans</taxon>
    </lineage>
</organism>
<dbReference type="InterPro" id="IPR007061">
    <property type="entry name" value="MST-like"/>
</dbReference>
<gene>
    <name evidence="1" type="ORF">GCM10025867_34800</name>
</gene>
<dbReference type="RefSeq" id="WP_286344043.1">
    <property type="nucleotide sequence ID" value="NZ_AP027732.1"/>
</dbReference>
<sequence>MDDKETLYDYLRIRRADLLAKLDGLSEYDARRPMTPTGTNLAGLVKHVASVQLGYLGEVFGRPAERRVAWELPDGAEDDDMWVTPGETVADVVEFHHYSAAHADATVEALASDAAGVVGWWPEERRHVTLQRILVHLLSETARHAGHADILRETIDGSIGNGASDPNLPGRSPDEWEAFRAKIESAAHAAASTE</sequence>
<evidence type="ECO:0000313" key="2">
    <source>
        <dbReference type="Proteomes" id="UP001321486"/>
    </source>
</evidence>
<dbReference type="EMBL" id="AP027732">
    <property type="protein sequence ID" value="BDZ51239.1"/>
    <property type="molecule type" value="Genomic_DNA"/>
</dbReference>
<accession>A0ABM8GS02</accession>
<protein>
    <recommendedName>
        <fullName evidence="3">DinB family protein</fullName>
    </recommendedName>
</protein>
<dbReference type="SUPFAM" id="SSF109854">
    <property type="entry name" value="DinB/YfiT-like putative metalloenzymes"/>
    <property type="match status" value="1"/>
</dbReference>
<dbReference type="Proteomes" id="UP001321486">
    <property type="component" value="Chromosome"/>
</dbReference>
<dbReference type="Pfam" id="PF04978">
    <property type="entry name" value="MST"/>
    <property type="match status" value="1"/>
</dbReference>
<reference evidence="2" key="1">
    <citation type="journal article" date="2019" name="Int. J. Syst. Evol. Microbiol.">
        <title>The Global Catalogue of Microorganisms (GCM) 10K type strain sequencing project: providing services to taxonomists for standard genome sequencing and annotation.</title>
        <authorList>
            <consortium name="The Broad Institute Genomics Platform"/>
            <consortium name="The Broad Institute Genome Sequencing Center for Infectious Disease"/>
            <person name="Wu L."/>
            <person name="Ma J."/>
        </authorList>
    </citation>
    <scope>NUCLEOTIDE SEQUENCE [LARGE SCALE GENOMIC DNA]</scope>
    <source>
        <strain evidence="2">NBRC 108728</strain>
    </source>
</reference>
<dbReference type="Gene3D" id="1.20.120.450">
    <property type="entry name" value="dinb family like domain"/>
    <property type="match status" value="1"/>
</dbReference>
<name>A0ABM8GS02_9MICO</name>
<proteinExistence type="predicted"/>